<accession>A0A1G6IPV7</accession>
<gene>
    <name evidence="1" type="ORF">SAMN05421872_101249</name>
</gene>
<evidence type="ECO:0000313" key="1">
    <source>
        <dbReference type="EMBL" id="SDC08539.1"/>
    </source>
</evidence>
<dbReference type="Gene3D" id="2.30.110.10">
    <property type="entry name" value="Electron Transport, Fmn-binding Protein, Chain A"/>
    <property type="match status" value="1"/>
</dbReference>
<dbReference type="InterPro" id="IPR012349">
    <property type="entry name" value="Split_barrel_FMN-bd"/>
</dbReference>
<reference evidence="1 2" key="1">
    <citation type="submission" date="2016-10" db="EMBL/GenBank/DDBJ databases">
        <authorList>
            <person name="de Groot N.N."/>
        </authorList>
    </citation>
    <scope>NUCLEOTIDE SEQUENCE [LARGE SCALE GENOMIC DNA]</scope>
    <source>
        <strain evidence="1 2">CGMCC 4.6858</strain>
    </source>
</reference>
<dbReference type="InterPro" id="IPR024747">
    <property type="entry name" value="Pyridox_Oxase-rel"/>
</dbReference>
<name>A0A1G6IPV7_9ACTN</name>
<dbReference type="Proteomes" id="UP000199034">
    <property type="component" value="Unassembled WGS sequence"/>
</dbReference>
<sequence length="134" mass="14344">MTDEQAHAVELDPAECWELLASVPVGRVAWTTSAGPAVVPVNHVVDAQTVRFRTAAYAALAQKVDAERVAFEADAIDPASRTGWSVVARGRAEVRYDGGRDGAVPLPEPWAAGSRHTVVVVHVDEITGRRLQHG</sequence>
<dbReference type="STRING" id="1045774.SAMN05421872_101249"/>
<dbReference type="Pfam" id="PF12900">
    <property type="entry name" value="Pyridox_ox_2"/>
    <property type="match status" value="1"/>
</dbReference>
<evidence type="ECO:0000313" key="2">
    <source>
        <dbReference type="Proteomes" id="UP000199034"/>
    </source>
</evidence>
<dbReference type="RefSeq" id="WP_090849954.1">
    <property type="nucleotide sequence ID" value="NZ_FMZM01000001.1"/>
</dbReference>
<dbReference type="OrthoDB" id="5193072at2"/>
<proteinExistence type="predicted"/>
<keyword evidence="2" id="KW-1185">Reference proteome</keyword>
<dbReference type="SUPFAM" id="SSF50475">
    <property type="entry name" value="FMN-binding split barrel"/>
    <property type="match status" value="1"/>
</dbReference>
<dbReference type="AlphaFoldDB" id="A0A1G6IPV7"/>
<protein>
    <submittedName>
        <fullName evidence="1">Nitroimidazol reductase NimA, pyridoxamine 5'-phosphate oxidase superfamily</fullName>
    </submittedName>
</protein>
<dbReference type="EMBL" id="FMZM01000001">
    <property type="protein sequence ID" value="SDC08539.1"/>
    <property type="molecule type" value="Genomic_DNA"/>
</dbReference>
<organism evidence="1 2">
    <name type="scientific">Nocardioides lianchengensis</name>
    <dbReference type="NCBI Taxonomy" id="1045774"/>
    <lineage>
        <taxon>Bacteria</taxon>
        <taxon>Bacillati</taxon>
        <taxon>Actinomycetota</taxon>
        <taxon>Actinomycetes</taxon>
        <taxon>Propionibacteriales</taxon>
        <taxon>Nocardioidaceae</taxon>
        <taxon>Nocardioides</taxon>
    </lineage>
</organism>